<dbReference type="AlphaFoldDB" id="A0A8H3M874"/>
<sequence>MSSSKDNIILHCLIVPCSQLHALSRDQVVQVVTVGRSQAVSVLEATIQSRLGELFNNIRLKIRQVYPREPNNHIKSAISETSTPYISASISTTVAGNETVSLADEIKKYDTAKLIEFLQGQENLGLNEPAIKILENEEVNGLDFFDLTEEKLERHGMKMGPATRLVKFAKEFPHHIDEENPAFKFCIEDILRRIKNMGPVVDSNEAMWCEYILTILHTVVTIFEGLVILPQMEVSGDDSSGCVDYAIKRIIDNLLEEIICITEGKQNLPGIGIAQNLIQCKSSCEQNLDTLKKKRTADEAFEERTQGLYRLTQECEEDFRGYRGLLEDRVSASEEPANKKRRVKEIIKKK</sequence>
<evidence type="ECO:0008006" key="4">
    <source>
        <dbReference type="Google" id="ProtNLM"/>
    </source>
</evidence>
<evidence type="ECO:0000256" key="1">
    <source>
        <dbReference type="SAM" id="MobiDB-lite"/>
    </source>
</evidence>
<accession>A0A8H3M874</accession>
<comment type="caution">
    <text evidence="2">The sequence shown here is derived from an EMBL/GenBank/DDBJ whole genome shotgun (WGS) entry which is preliminary data.</text>
</comment>
<dbReference type="InterPro" id="IPR013761">
    <property type="entry name" value="SAM/pointed_sf"/>
</dbReference>
<protein>
    <recommendedName>
        <fullName evidence="4">SAM domain-containing protein</fullName>
    </recommendedName>
</protein>
<feature type="compositionally biased region" description="Basic residues" evidence="1">
    <location>
        <begin position="339"/>
        <end position="350"/>
    </location>
</feature>
<organism evidence="2 3">
    <name type="scientific">Rhizophagus clarus</name>
    <dbReference type="NCBI Taxonomy" id="94130"/>
    <lineage>
        <taxon>Eukaryota</taxon>
        <taxon>Fungi</taxon>
        <taxon>Fungi incertae sedis</taxon>
        <taxon>Mucoromycota</taxon>
        <taxon>Glomeromycotina</taxon>
        <taxon>Glomeromycetes</taxon>
        <taxon>Glomerales</taxon>
        <taxon>Glomeraceae</taxon>
        <taxon>Rhizophagus</taxon>
    </lineage>
</organism>
<dbReference type="OrthoDB" id="2428576at2759"/>
<feature type="region of interest" description="Disordered" evidence="1">
    <location>
        <begin position="331"/>
        <end position="350"/>
    </location>
</feature>
<evidence type="ECO:0000313" key="2">
    <source>
        <dbReference type="EMBL" id="GES98263.1"/>
    </source>
</evidence>
<evidence type="ECO:0000313" key="3">
    <source>
        <dbReference type="Proteomes" id="UP000615446"/>
    </source>
</evidence>
<proteinExistence type="predicted"/>
<gene>
    <name evidence="2" type="ORF">RCL2_002481800</name>
</gene>
<dbReference type="Gene3D" id="1.10.150.50">
    <property type="entry name" value="Transcription Factor, Ets-1"/>
    <property type="match status" value="1"/>
</dbReference>
<name>A0A8H3M874_9GLOM</name>
<dbReference type="Proteomes" id="UP000615446">
    <property type="component" value="Unassembled WGS sequence"/>
</dbReference>
<reference evidence="2" key="1">
    <citation type="submission" date="2019-10" db="EMBL/GenBank/DDBJ databases">
        <title>Conservation and host-specific expression of non-tandemly repeated heterogenous ribosome RNA gene in arbuscular mycorrhizal fungi.</title>
        <authorList>
            <person name="Maeda T."/>
            <person name="Kobayashi Y."/>
            <person name="Nakagawa T."/>
            <person name="Ezawa T."/>
            <person name="Yamaguchi K."/>
            <person name="Bino T."/>
            <person name="Nishimoto Y."/>
            <person name="Shigenobu S."/>
            <person name="Kawaguchi M."/>
        </authorList>
    </citation>
    <scope>NUCLEOTIDE SEQUENCE</scope>
    <source>
        <strain evidence="2">HR1</strain>
    </source>
</reference>
<dbReference type="EMBL" id="BLAL01000266">
    <property type="protein sequence ID" value="GES98263.1"/>
    <property type="molecule type" value="Genomic_DNA"/>
</dbReference>